<dbReference type="EMBL" id="SOYS01000002">
    <property type="protein sequence ID" value="NIY47026.1"/>
    <property type="molecule type" value="Genomic_DNA"/>
</dbReference>
<dbReference type="Proteomes" id="UP000697927">
    <property type="component" value="Unassembled WGS sequence"/>
</dbReference>
<evidence type="ECO:0000313" key="2">
    <source>
        <dbReference type="EMBL" id="NIY47026.1"/>
    </source>
</evidence>
<feature type="chain" id="PRO_5047032880" evidence="1">
    <location>
        <begin position="21"/>
        <end position="119"/>
    </location>
</feature>
<name>A0ABX0VKG0_9ENTR</name>
<keyword evidence="3" id="KW-1185">Reference proteome</keyword>
<evidence type="ECO:0000313" key="3">
    <source>
        <dbReference type="Proteomes" id="UP000697927"/>
    </source>
</evidence>
<protein>
    <submittedName>
        <fullName evidence="2">Curlin</fullName>
    </submittedName>
</protein>
<evidence type="ECO:0000256" key="1">
    <source>
        <dbReference type="SAM" id="SignalP"/>
    </source>
</evidence>
<sequence>MNLFKVAALAAVVISGSALAGHFPVQNGQGNETLSIYQEGVNNVALADQGSSPDATIDIKSYGYNNYVKANQSGASDSDTFVVQSQGGKNTAITNQMADNSTISVTQVGWGNYANAYQH</sequence>
<accession>A0ABX0VKG0</accession>
<reference evidence="2 3" key="1">
    <citation type="journal article" date="2020" name="Microorganisms">
        <title>Polyphasic Characterisation of Cedecea colo sp. nov., a New Enteric Bacterium Isolated from the Koala Hindgut.</title>
        <authorList>
            <person name="Boath J.M."/>
            <person name="Dakhal S."/>
            <person name="Van T.T.H."/>
            <person name="Moore R.J."/>
            <person name="Dekiwadia C."/>
            <person name="Macreadie I.G."/>
        </authorList>
    </citation>
    <scope>NUCLEOTIDE SEQUENCE [LARGE SCALE GENOMIC DNA]</scope>
    <source>
        <strain evidence="2 3">ZA</strain>
    </source>
</reference>
<proteinExistence type="predicted"/>
<dbReference type="RefSeq" id="WP_167608193.1">
    <property type="nucleotide sequence ID" value="NZ_SOYS01000002.1"/>
</dbReference>
<feature type="signal peptide" evidence="1">
    <location>
        <begin position="1"/>
        <end position="20"/>
    </location>
</feature>
<organism evidence="2 3">
    <name type="scientific">Cedecea colo</name>
    <dbReference type="NCBI Taxonomy" id="2552946"/>
    <lineage>
        <taxon>Bacteria</taxon>
        <taxon>Pseudomonadati</taxon>
        <taxon>Pseudomonadota</taxon>
        <taxon>Gammaproteobacteria</taxon>
        <taxon>Enterobacterales</taxon>
        <taxon>Enterobacteriaceae</taxon>
        <taxon>Cedecea</taxon>
    </lineage>
</organism>
<comment type="caution">
    <text evidence="2">The sequence shown here is derived from an EMBL/GenBank/DDBJ whole genome shotgun (WGS) entry which is preliminary data.</text>
</comment>
<gene>
    <name evidence="2" type="ORF">E2L00_05645</name>
</gene>
<keyword evidence="1" id="KW-0732">Signal</keyword>